<dbReference type="PANTHER" id="PTHR42648:SF20">
    <property type="entry name" value="RNA-DIRECTED DNA POLYMERASE"/>
    <property type="match status" value="1"/>
</dbReference>
<dbReference type="SUPFAM" id="SSF53098">
    <property type="entry name" value="Ribonuclease H-like"/>
    <property type="match status" value="1"/>
</dbReference>
<reference evidence="3 4" key="1">
    <citation type="journal article" date="2015" name="Proc. Natl. Acad. Sci. U.S.A.">
        <title>The resurrection genome of Boea hygrometrica: A blueprint for survival of dehydration.</title>
        <authorList>
            <person name="Xiao L."/>
            <person name="Yang G."/>
            <person name="Zhang L."/>
            <person name="Yang X."/>
            <person name="Zhao S."/>
            <person name="Ji Z."/>
            <person name="Zhou Q."/>
            <person name="Hu M."/>
            <person name="Wang Y."/>
            <person name="Chen M."/>
            <person name="Xu Y."/>
            <person name="Jin H."/>
            <person name="Xiao X."/>
            <person name="Hu G."/>
            <person name="Bao F."/>
            <person name="Hu Y."/>
            <person name="Wan P."/>
            <person name="Li L."/>
            <person name="Deng X."/>
            <person name="Kuang T."/>
            <person name="Xiang C."/>
            <person name="Zhu J.K."/>
            <person name="Oliver M.J."/>
            <person name="He Y."/>
        </authorList>
    </citation>
    <scope>NUCLEOTIDE SEQUENCE [LARGE SCALE GENOMIC DNA]</scope>
    <source>
        <strain evidence="4">cv. XS01</strain>
    </source>
</reference>
<dbReference type="EMBL" id="KV003144">
    <property type="protein sequence ID" value="KZV37402.1"/>
    <property type="molecule type" value="Genomic_DNA"/>
</dbReference>
<feature type="domain" description="Integrase catalytic" evidence="2">
    <location>
        <begin position="1"/>
        <end position="128"/>
    </location>
</feature>
<evidence type="ECO:0000256" key="1">
    <source>
        <dbReference type="SAM" id="MobiDB-lite"/>
    </source>
</evidence>
<dbReference type="Proteomes" id="UP000250235">
    <property type="component" value="Unassembled WGS sequence"/>
</dbReference>
<evidence type="ECO:0000259" key="2">
    <source>
        <dbReference type="PROSITE" id="PS50994"/>
    </source>
</evidence>
<sequence length="263" mass="30233">MKYKTEGAGQKKFIVGKFLNYKMVDSKSVMSQVQEMQLILHDLHAKCMEMSESSGIIHQTTTPYSPQYNDVAERKNRTLKKMMNDLLINSGLPDNLWGEAILSANHILNKIPHKQNDRTPYELWTCHKSAYKYLKVWGCLAKVEVPKPKQVKIGPKKFDGIFIGYVNNSCAYRFLVHKSDILSIYEGTTIESRNAVFFENVFPRKEGKNKERNEIQSDEGSNENEKSEPSCNKISIEVVDDETRRSKRARIEKILGPTSFLMC</sequence>
<feature type="region of interest" description="Disordered" evidence="1">
    <location>
        <begin position="208"/>
        <end position="232"/>
    </location>
</feature>
<dbReference type="PANTHER" id="PTHR42648">
    <property type="entry name" value="TRANSPOSASE, PUTATIVE-RELATED"/>
    <property type="match status" value="1"/>
</dbReference>
<dbReference type="AlphaFoldDB" id="A0A2Z7BS14"/>
<dbReference type="GO" id="GO:0015074">
    <property type="term" value="P:DNA integration"/>
    <property type="evidence" value="ECO:0007669"/>
    <property type="project" value="InterPro"/>
</dbReference>
<dbReference type="PROSITE" id="PS50994">
    <property type="entry name" value="INTEGRASE"/>
    <property type="match status" value="1"/>
</dbReference>
<organism evidence="3 4">
    <name type="scientific">Dorcoceras hygrometricum</name>
    <dbReference type="NCBI Taxonomy" id="472368"/>
    <lineage>
        <taxon>Eukaryota</taxon>
        <taxon>Viridiplantae</taxon>
        <taxon>Streptophyta</taxon>
        <taxon>Embryophyta</taxon>
        <taxon>Tracheophyta</taxon>
        <taxon>Spermatophyta</taxon>
        <taxon>Magnoliopsida</taxon>
        <taxon>eudicotyledons</taxon>
        <taxon>Gunneridae</taxon>
        <taxon>Pentapetalae</taxon>
        <taxon>asterids</taxon>
        <taxon>lamiids</taxon>
        <taxon>Lamiales</taxon>
        <taxon>Gesneriaceae</taxon>
        <taxon>Didymocarpoideae</taxon>
        <taxon>Trichosporeae</taxon>
        <taxon>Loxocarpinae</taxon>
        <taxon>Dorcoceras</taxon>
    </lineage>
</organism>
<accession>A0A2Z7BS14</accession>
<dbReference type="OrthoDB" id="413361at2759"/>
<dbReference type="InterPro" id="IPR057670">
    <property type="entry name" value="SH3_retrovirus"/>
</dbReference>
<dbReference type="Gene3D" id="3.30.420.10">
    <property type="entry name" value="Ribonuclease H-like superfamily/Ribonuclease H"/>
    <property type="match status" value="1"/>
</dbReference>
<dbReference type="Pfam" id="PF25597">
    <property type="entry name" value="SH3_retrovirus"/>
    <property type="match status" value="1"/>
</dbReference>
<dbReference type="InterPro" id="IPR012337">
    <property type="entry name" value="RNaseH-like_sf"/>
</dbReference>
<keyword evidence="4" id="KW-1185">Reference proteome</keyword>
<evidence type="ECO:0000313" key="4">
    <source>
        <dbReference type="Proteomes" id="UP000250235"/>
    </source>
</evidence>
<dbReference type="InterPro" id="IPR001584">
    <property type="entry name" value="Integrase_cat-core"/>
</dbReference>
<proteinExistence type="predicted"/>
<name>A0A2Z7BS14_9LAMI</name>
<dbReference type="InterPro" id="IPR036397">
    <property type="entry name" value="RNaseH_sf"/>
</dbReference>
<dbReference type="GO" id="GO:0003676">
    <property type="term" value="F:nucleic acid binding"/>
    <property type="evidence" value="ECO:0007669"/>
    <property type="project" value="InterPro"/>
</dbReference>
<protein>
    <recommendedName>
        <fullName evidence="2">Integrase catalytic domain-containing protein</fullName>
    </recommendedName>
</protein>
<gene>
    <name evidence="3" type="ORF">F511_01270</name>
</gene>
<dbReference type="InterPro" id="IPR039537">
    <property type="entry name" value="Retrotran_Ty1/copia-like"/>
</dbReference>
<evidence type="ECO:0000313" key="3">
    <source>
        <dbReference type="EMBL" id="KZV37402.1"/>
    </source>
</evidence>